<evidence type="ECO:0008006" key="4">
    <source>
        <dbReference type="Google" id="ProtNLM"/>
    </source>
</evidence>
<dbReference type="RefSeq" id="WP_284303727.1">
    <property type="nucleotide sequence ID" value="NZ_BSUO01000001.1"/>
</dbReference>
<keyword evidence="1" id="KW-0472">Membrane</keyword>
<keyword evidence="1" id="KW-0812">Transmembrane</keyword>
<evidence type="ECO:0000313" key="2">
    <source>
        <dbReference type="EMBL" id="GMA39938.1"/>
    </source>
</evidence>
<dbReference type="EMBL" id="BSUO01000001">
    <property type="protein sequence ID" value="GMA39938.1"/>
    <property type="molecule type" value="Genomic_DNA"/>
</dbReference>
<comment type="caution">
    <text evidence="2">The sequence shown here is derived from an EMBL/GenBank/DDBJ whole genome shotgun (WGS) entry which is preliminary data.</text>
</comment>
<proteinExistence type="predicted"/>
<reference evidence="3" key="1">
    <citation type="journal article" date="2019" name="Int. J. Syst. Evol. Microbiol.">
        <title>The Global Catalogue of Microorganisms (GCM) 10K type strain sequencing project: providing services to taxonomists for standard genome sequencing and annotation.</title>
        <authorList>
            <consortium name="The Broad Institute Genomics Platform"/>
            <consortium name="The Broad Institute Genome Sequencing Center for Infectious Disease"/>
            <person name="Wu L."/>
            <person name="Ma J."/>
        </authorList>
    </citation>
    <scope>NUCLEOTIDE SEQUENCE [LARGE SCALE GENOMIC DNA]</scope>
    <source>
        <strain evidence="3">NBRC 113072</strain>
    </source>
</reference>
<sequence length="77" mass="7863">MSSPVATERASCLVQGAKYLVATFICLTTFVISVSAVTDPDGGATAVVNAKLFLDLGLGLGALLLLPCVAGSPWPWP</sequence>
<organism evidence="2 3">
    <name type="scientific">Mobilicoccus caccae</name>
    <dbReference type="NCBI Taxonomy" id="1859295"/>
    <lineage>
        <taxon>Bacteria</taxon>
        <taxon>Bacillati</taxon>
        <taxon>Actinomycetota</taxon>
        <taxon>Actinomycetes</taxon>
        <taxon>Micrococcales</taxon>
        <taxon>Dermatophilaceae</taxon>
        <taxon>Mobilicoccus</taxon>
    </lineage>
</organism>
<evidence type="ECO:0000256" key="1">
    <source>
        <dbReference type="SAM" id="Phobius"/>
    </source>
</evidence>
<dbReference type="Proteomes" id="UP001157126">
    <property type="component" value="Unassembled WGS sequence"/>
</dbReference>
<gene>
    <name evidence="2" type="ORF">GCM10025883_19830</name>
</gene>
<name>A0ABQ6IPU7_9MICO</name>
<evidence type="ECO:0000313" key="3">
    <source>
        <dbReference type="Proteomes" id="UP001157126"/>
    </source>
</evidence>
<feature type="transmembrane region" description="Helical" evidence="1">
    <location>
        <begin position="52"/>
        <end position="74"/>
    </location>
</feature>
<keyword evidence="1" id="KW-1133">Transmembrane helix</keyword>
<keyword evidence="3" id="KW-1185">Reference proteome</keyword>
<protein>
    <recommendedName>
        <fullName evidence="4">PGG domain-containing protein</fullName>
    </recommendedName>
</protein>
<feature type="transmembrane region" description="Helical" evidence="1">
    <location>
        <begin position="20"/>
        <end position="40"/>
    </location>
</feature>
<accession>A0ABQ6IPU7</accession>